<organism evidence="2 3">
    <name type="scientific">Bursaphelenchus okinawaensis</name>
    <dbReference type="NCBI Taxonomy" id="465554"/>
    <lineage>
        <taxon>Eukaryota</taxon>
        <taxon>Metazoa</taxon>
        <taxon>Ecdysozoa</taxon>
        <taxon>Nematoda</taxon>
        <taxon>Chromadorea</taxon>
        <taxon>Rhabditida</taxon>
        <taxon>Tylenchina</taxon>
        <taxon>Tylenchomorpha</taxon>
        <taxon>Aphelenchoidea</taxon>
        <taxon>Aphelenchoididae</taxon>
        <taxon>Bursaphelenchus</taxon>
    </lineage>
</organism>
<protein>
    <submittedName>
        <fullName evidence="2">Uncharacterized protein</fullName>
    </submittedName>
</protein>
<evidence type="ECO:0000256" key="1">
    <source>
        <dbReference type="SAM" id="MobiDB-lite"/>
    </source>
</evidence>
<dbReference type="AlphaFoldDB" id="A0A811LMZ5"/>
<accession>A0A811LMZ5</accession>
<dbReference type="OrthoDB" id="5858982at2759"/>
<proteinExistence type="predicted"/>
<dbReference type="EMBL" id="CAJFCW020000006">
    <property type="protein sequence ID" value="CAG9127129.1"/>
    <property type="molecule type" value="Genomic_DNA"/>
</dbReference>
<name>A0A811LMZ5_9BILA</name>
<evidence type="ECO:0000313" key="2">
    <source>
        <dbReference type="EMBL" id="CAD5229637.1"/>
    </source>
</evidence>
<gene>
    <name evidence="2" type="ORF">BOKJ2_LOCUS13696</name>
</gene>
<feature type="compositionally biased region" description="Polar residues" evidence="1">
    <location>
        <begin position="272"/>
        <end position="295"/>
    </location>
</feature>
<evidence type="ECO:0000313" key="3">
    <source>
        <dbReference type="Proteomes" id="UP000614601"/>
    </source>
</evidence>
<keyword evidence="3" id="KW-1185">Reference proteome</keyword>
<dbReference type="Proteomes" id="UP000783686">
    <property type="component" value="Unassembled WGS sequence"/>
</dbReference>
<sequence length="349" mass="39550">MPFQSALSSLTKFFSELWHSSINAPPDRSASMYEIGVAPSTSNGFHDESHEHYQKLIGQLTRSNANLMRENDSMARRLMQLEQLLRDHVEHLNSVYYTLFRNGYSSLEFPDGQEVHLSQFRGALLNFSKSGQKKPLNNKSLVRERQLLSEKTSDFSSDSSVSSTSVDQEELRTTMIKCITKPKYDDLDDFVNWLKQDQNKVKNEAQRKAHSLEERVQETLRLRTPLQRSSRIDELPPSRARSDSELRAALSVSPCPPTQTTNSPDRSPPQLTPTRSSIPCNPNAKNKTARLRTQSLGGGKINFLGGRRTSSQRNSQDQVKPAPRKSLANLASLRLNTHHSPRQPQRNLI</sequence>
<comment type="caution">
    <text evidence="2">The sequence shown here is derived from an EMBL/GenBank/DDBJ whole genome shotgun (WGS) entry which is preliminary data.</text>
</comment>
<dbReference type="EMBL" id="CAJFDH010000006">
    <property type="protein sequence ID" value="CAD5229637.1"/>
    <property type="molecule type" value="Genomic_DNA"/>
</dbReference>
<reference evidence="2" key="1">
    <citation type="submission" date="2020-09" db="EMBL/GenBank/DDBJ databases">
        <authorList>
            <person name="Kikuchi T."/>
        </authorList>
    </citation>
    <scope>NUCLEOTIDE SEQUENCE</scope>
    <source>
        <strain evidence="2">SH1</strain>
    </source>
</reference>
<feature type="compositionally biased region" description="Polar residues" evidence="1">
    <location>
        <begin position="308"/>
        <end position="318"/>
    </location>
</feature>
<dbReference type="Proteomes" id="UP000614601">
    <property type="component" value="Unassembled WGS sequence"/>
</dbReference>
<feature type="region of interest" description="Disordered" evidence="1">
    <location>
        <begin position="220"/>
        <end position="323"/>
    </location>
</feature>
<feature type="compositionally biased region" description="Basic and acidic residues" evidence="1">
    <location>
        <begin position="230"/>
        <end position="246"/>
    </location>
</feature>